<evidence type="ECO:0000313" key="2">
    <source>
        <dbReference type="EMBL" id="KAK3903920.1"/>
    </source>
</evidence>
<feature type="compositionally biased region" description="Low complexity" evidence="1">
    <location>
        <begin position="996"/>
        <end position="1010"/>
    </location>
</feature>
<accession>A0AAN6RUX5</accession>
<organism evidence="2 3">
    <name type="scientific">Staphylotrichum tortipilum</name>
    <dbReference type="NCBI Taxonomy" id="2831512"/>
    <lineage>
        <taxon>Eukaryota</taxon>
        <taxon>Fungi</taxon>
        <taxon>Dikarya</taxon>
        <taxon>Ascomycota</taxon>
        <taxon>Pezizomycotina</taxon>
        <taxon>Sordariomycetes</taxon>
        <taxon>Sordariomycetidae</taxon>
        <taxon>Sordariales</taxon>
        <taxon>Chaetomiaceae</taxon>
        <taxon>Staphylotrichum</taxon>
    </lineage>
</organism>
<feature type="region of interest" description="Disordered" evidence="1">
    <location>
        <begin position="287"/>
        <end position="306"/>
    </location>
</feature>
<feature type="region of interest" description="Disordered" evidence="1">
    <location>
        <begin position="578"/>
        <end position="725"/>
    </location>
</feature>
<feature type="region of interest" description="Disordered" evidence="1">
    <location>
        <begin position="1"/>
        <end position="148"/>
    </location>
</feature>
<feature type="region of interest" description="Disordered" evidence="1">
    <location>
        <begin position="464"/>
        <end position="529"/>
    </location>
</feature>
<feature type="compositionally biased region" description="Acidic residues" evidence="1">
    <location>
        <begin position="769"/>
        <end position="784"/>
    </location>
</feature>
<protein>
    <submittedName>
        <fullName evidence="2">Uncharacterized protein</fullName>
    </submittedName>
</protein>
<feature type="compositionally biased region" description="Basic and acidic residues" evidence="1">
    <location>
        <begin position="753"/>
        <end position="762"/>
    </location>
</feature>
<feature type="compositionally biased region" description="Low complexity" evidence="1">
    <location>
        <begin position="812"/>
        <end position="823"/>
    </location>
</feature>
<feature type="compositionally biased region" description="Polar residues" evidence="1">
    <location>
        <begin position="578"/>
        <end position="587"/>
    </location>
</feature>
<feature type="compositionally biased region" description="Basic residues" evidence="1">
    <location>
        <begin position="837"/>
        <end position="864"/>
    </location>
</feature>
<feature type="region of interest" description="Disordered" evidence="1">
    <location>
        <begin position="747"/>
        <end position="909"/>
    </location>
</feature>
<feature type="compositionally biased region" description="Acidic residues" evidence="1">
    <location>
        <begin position="666"/>
        <end position="675"/>
    </location>
</feature>
<reference evidence="2" key="1">
    <citation type="journal article" date="2023" name="Mol. Phylogenet. Evol.">
        <title>Genome-scale phylogeny and comparative genomics of the fungal order Sordariales.</title>
        <authorList>
            <person name="Hensen N."/>
            <person name="Bonometti L."/>
            <person name="Westerberg I."/>
            <person name="Brannstrom I.O."/>
            <person name="Guillou S."/>
            <person name="Cros-Aarteil S."/>
            <person name="Calhoun S."/>
            <person name="Haridas S."/>
            <person name="Kuo A."/>
            <person name="Mondo S."/>
            <person name="Pangilinan J."/>
            <person name="Riley R."/>
            <person name="LaButti K."/>
            <person name="Andreopoulos B."/>
            <person name="Lipzen A."/>
            <person name="Chen C."/>
            <person name="Yan M."/>
            <person name="Daum C."/>
            <person name="Ng V."/>
            <person name="Clum A."/>
            <person name="Steindorff A."/>
            <person name="Ohm R.A."/>
            <person name="Martin F."/>
            <person name="Silar P."/>
            <person name="Natvig D.O."/>
            <person name="Lalanne C."/>
            <person name="Gautier V."/>
            <person name="Ament-Velasquez S.L."/>
            <person name="Kruys A."/>
            <person name="Hutchinson M.I."/>
            <person name="Powell A.J."/>
            <person name="Barry K."/>
            <person name="Miller A.N."/>
            <person name="Grigoriev I.V."/>
            <person name="Debuchy R."/>
            <person name="Gladieux P."/>
            <person name="Hiltunen Thoren M."/>
            <person name="Johannesson H."/>
        </authorList>
    </citation>
    <scope>NUCLEOTIDE SEQUENCE</scope>
    <source>
        <strain evidence="2">CBS 103.79</strain>
    </source>
</reference>
<dbReference type="AlphaFoldDB" id="A0AAN6RUX5"/>
<feature type="compositionally biased region" description="Basic and acidic residues" evidence="1">
    <location>
        <begin position="591"/>
        <end position="603"/>
    </location>
</feature>
<dbReference type="EMBL" id="MU855423">
    <property type="protein sequence ID" value="KAK3903920.1"/>
    <property type="molecule type" value="Genomic_DNA"/>
</dbReference>
<feature type="compositionally biased region" description="Acidic residues" evidence="1">
    <location>
        <begin position="69"/>
        <end position="79"/>
    </location>
</feature>
<feature type="compositionally biased region" description="Basic residues" evidence="1">
    <location>
        <begin position="604"/>
        <end position="618"/>
    </location>
</feature>
<sequence length="1010" mass="107274">MGIFSFLSRKSGTKAKAATLTKPPPLVSTNPAPLPSRDEYPAVTRHAVAPVDTPHRGAASVQRRPSLSSDDDDDDDDDAASSSSDESPAPGPAIPRCRDASPERPSTAPSSAAAARPSSLILLSGRPRLNPRPVPGGQSRPPPLSFRMVRPGTAITSSRLTSMGSVSSAAAASLPGRGRASSLRGDGTKAFKDILDAQSEIKPADFRARVQAAGARDYGEDVAERNMGENGFNLGAPHVRAFYYERYATGGQRGSVGSMLEPTTGPRAGRAGVRRLGFRSSQPALVRQGRGGYLSGGEMSSPEPMGRRRSEVAFLSSMSMGAGNREFLSRASITSLGSLGSRGSSSMRSRGIGSGAEHLGFTAQGLTAPGVLHPLETAPAPTVRTARRARGQSARGVGEAAPAEDAVGDDWAGDFALWSATRLRRSATILSSASGPRKNSLHGVRSSISSVASRETLDHVTPLAYPPKTAGHGSGRESALSHTRGFPLATPPATATPDMALADDEPLEYPPPIRTRSMRGWSASSSTPTAAESIATTSITTSSFHHAPSLRTADTSVVDLDAGAPSLRLKPSLCFSRNDSITPASDFSDSDGERDAHDDDIPRPHLHPIPPRKTHTHSTIRPQTATSAAVNFPPLPDLYPLDATTTTSSASSASSASSIHPPNPDSESDDGSDDETTAREPDGPAPGGDNFNIDDYLSSDAASLTAPANRRPTADGEEELLFDDGGGFGVGGMELPGLNEAFSLTGLSGVGVDGKERKKGEGKSVGFEGDFEFDEEEGEVDEVEATPRRRMRGKRSSGWERTRHYVLNTAADSDSSRSPSPSSRESDSDSDWDRDFGRRRRTHNTNTKHHHHPRRRRDSHHSAHRQPPIHPRRRSSLLPIDPPFPTALPNPPTSPVLSRQQRQQRHQRRLSALQRLEGGIIPHHLATKPHSSQHHNQSYSHTLLSDETATSAAPDDNDDDKVAAAVRLRKEVMRARRLAGKPSAAGLRRKESAKLAAAGSAGRGVAVWER</sequence>
<feature type="compositionally biased region" description="Low complexity" evidence="1">
    <location>
        <begin position="103"/>
        <end position="119"/>
    </location>
</feature>
<feature type="compositionally biased region" description="Low complexity" evidence="1">
    <location>
        <begin position="643"/>
        <end position="658"/>
    </location>
</feature>
<evidence type="ECO:0000256" key="1">
    <source>
        <dbReference type="SAM" id="MobiDB-lite"/>
    </source>
</evidence>
<feature type="compositionally biased region" description="Pro residues" evidence="1">
    <location>
        <begin position="130"/>
        <end position="144"/>
    </location>
</feature>
<name>A0AAN6RUX5_9PEZI</name>
<evidence type="ECO:0000313" key="3">
    <source>
        <dbReference type="Proteomes" id="UP001303889"/>
    </source>
</evidence>
<keyword evidence="3" id="KW-1185">Reference proteome</keyword>
<feature type="compositionally biased region" description="Polar residues" evidence="1">
    <location>
        <begin position="619"/>
        <end position="629"/>
    </location>
</feature>
<feature type="region of interest" description="Disordered" evidence="1">
    <location>
        <begin position="924"/>
        <end position="960"/>
    </location>
</feature>
<gene>
    <name evidence="2" type="ORF">C8A05DRAFT_32337</name>
</gene>
<feature type="compositionally biased region" description="Pro residues" evidence="1">
    <location>
        <begin position="880"/>
        <end position="894"/>
    </location>
</feature>
<comment type="caution">
    <text evidence="2">The sequence shown here is derived from an EMBL/GenBank/DDBJ whole genome shotgun (WGS) entry which is preliminary data.</text>
</comment>
<feature type="region of interest" description="Disordered" evidence="1">
    <location>
        <begin position="979"/>
        <end position="1010"/>
    </location>
</feature>
<dbReference type="Proteomes" id="UP001303889">
    <property type="component" value="Unassembled WGS sequence"/>
</dbReference>
<proteinExistence type="predicted"/>
<reference evidence="2" key="2">
    <citation type="submission" date="2023-05" db="EMBL/GenBank/DDBJ databases">
        <authorList>
            <consortium name="Lawrence Berkeley National Laboratory"/>
            <person name="Steindorff A."/>
            <person name="Hensen N."/>
            <person name="Bonometti L."/>
            <person name="Westerberg I."/>
            <person name="Brannstrom I.O."/>
            <person name="Guillou S."/>
            <person name="Cros-Aarteil S."/>
            <person name="Calhoun S."/>
            <person name="Haridas S."/>
            <person name="Kuo A."/>
            <person name="Mondo S."/>
            <person name="Pangilinan J."/>
            <person name="Riley R."/>
            <person name="Labutti K."/>
            <person name="Andreopoulos B."/>
            <person name="Lipzen A."/>
            <person name="Chen C."/>
            <person name="Yanf M."/>
            <person name="Daum C."/>
            <person name="Ng V."/>
            <person name="Clum A."/>
            <person name="Ohm R."/>
            <person name="Martin F."/>
            <person name="Silar P."/>
            <person name="Natvig D."/>
            <person name="Lalanne C."/>
            <person name="Gautier V."/>
            <person name="Ament-Velasquez S.L."/>
            <person name="Kruys A."/>
            <person name="Hutchinson M.I."/>
            <person name="Powell A.J."/>
            <person name="Barry K."/>
            <person name="Miller A.N."/>
            <person name="Grigoriev I.V."/>
            <person name="Debuchy R."/>
            <person name="Gladieux P."/>
            <person name="Thoren M.H."/>
            <person name="Johannesson H."/>
        </authorList>
    </citation>
    <scope>NUCLEOTIDE SEQUENCE</scope>
    <source>
        <strain evidence="2">CBS 103.79</strain>
    </source>
</reference>
<feature type="compositionally biased region" description="Low complexity" evidence="1">
    <location>
        <begin position="487"/>
        <end position="500"/>
    </location>
</feature>
<feature type="compositionally biased region" description="Polar residues" evidence="1">
    <location>
        <begin position="942"/>
        <end position="951"/>
    </location>
</feature>
<feature type="compositionally biased region" description="Basic and acidic residues" evidence="1">
    <location>
        <begin position="824"/>
        <end position="836"/>
    </location>
</feature>